<gene>
    <name evidence="2" type="ORF">EJ04DRAFT_544986</name>
</gene>
<dbReference type="EMBL" id="ML996189">
    <property type="protein sequence ID" value="KAF2731747.1"/>
    <property type="molecule type" value="Genomic_DNA"/>
</dbReference>
<evidence type="ECO:0000256" key="1">
    <source>
        <dbReference type="SAM" id="MobiDB-lite"/>
    </source>
</evidence>
<dbReference type="GO" id="GO:0030008">
    <property type="term" value="C:TRAPP complex"/>
    <property type="evidence" value="ECO:0007669"/>
    <property type="project" value="TreeGrafter"/>
</dbReference>
<sequence>MTHPPNPPPTHARVASGDERRRVAVPRRSTKGPLGLDIDDPLAASAHTNFPDASRVLSPTRSDASTLSPQDGAAGAPAISDVPSKDFSFVQDPSTYHVLPASNVPPPFLNAPNLPAVSSPIDSLLATGHYRLAAIAAARNIVQAPSAADHDTLFHLLHVRLACLCLVHEHSLAAQESKVLGDLNSFFYRHPFTNAHLVPWALRVLAVRLAALGYGEWRKGIMGYYELARECREDIIRADSEEEKALWRVRLRDCGVRVANVLVEMGELEGAGHHLHTLSTPADVASSPEAKETLLMEALVWLRIGDIRAARLCLSTASSISSPTLLDQALQALIQLANSEYTAAASSFQALHQEYPDDAMIAQNLAVALLYTGRIAEARDLLTEITDTSPPFHSLMFNLSTIYELCTERNRERKVALAEKMAARKGDGVVGWEILNADFKL</sequence>
<dbReference type="PANTHER" id="PTHR21581:SF6">
    <property type="entry name" value="TRAFFICKING PROTEIN PARTICLE COMPLEX SUBUNIT 12"/>
    <property type="match status" value="1"/>
</dbReference>
<reference evidence="2" key="1">
    <citation type="journal article" date="2020" name="Stud. Mycol.">
        <title>101 Dothideomycetes genomes: a test case for predicting lifestyles and emergence of pathogens.</title>
        <authorList>
            <person name="Haridas S."/>
            <person name="Albert R."/>
            <person name="Binder M."/>
            <person name="Bloem J."/>
            <person name="Labutti K."/>
            <person name="Salamov A."/>
            <person name="Andreopoulos B."/>
            <person name="Baker S."/>
            <person name="Barry K."/>
            <person name="Bills G."/>
            <person name="Bluhm B."/>
            <person name="Cannon C."/>
            <person name="Castanera R."/>
            <person name="Culley D."/>
            <person name="Daum C."/>
            <person name="Ezra D."/>
            <person name="Gonzalez J."/>
            <person name="Henrissat B."/>
            <person name="Kuo A."/>
            <person name="Liang C."/>
            <person name="Lipzen A."/>
            <person name="Lutzoni F."/>
            <person name="Magnuson J."/>
            <person name="Mondo S."/>
            <person name="Nolan M."/>
            <person name="Ohm R."/>
            <person name="Pangilinan J."/>
            <person name="Park H.-J."/>
            <person name="Ramirez L."/>
            <person name="Alfaro M."/>
            <person name="Sun H."/>
            <person name="Tritt A."/>
            <person name="Yoshinaga Y."/>
            <person name="Zwiers L.-H."/>
            <person name="Turgeon B."/>
            <person name="Goodwin S."/>
            <person name="Spatafora J."/>
            <person name="Crous P."/>
            <person name="Grigoriev I."/>
        </authorList>
    </citation>
    <scope>NUCLEOTIDE SEQUENCE</scope>
    <source>
        <strain evidence="2">CBS 125425</strain>
    </source>
</reference>
<protein>
    <recommendedName>
        <fullName evidence="4">Tetratricopeptide repeat protein 15</fullName>
    </recommendedName>
</protein>
<evidence type="ECO:0000313" key="2">
    <source>
        <dbReference type="EMBL" id="KAF2731747.1"/>
    </source>
</evidence>
<comment type="caution">
    <text evidence="2">The sequence shown here is derived from an EMBL/GenBank/DDBJ whole genome shotgun (WGS) entry which is preliminary data.</text>
</comment>
<name>A0A9P4QQA9_9PLEO</name>
<feature type="compositionally biased region" description="Pro residues" evidence="1">
    <location>
        <begin position="1"/>
        <end position="10"/>
    </location>
</feature>
<dbReference type="Gene3D" id="1.25.40.10">
    <property type="entry name" value="Tetratricopeptide repeat domain"/>
    <property type="match status" value="1"/>
</dbReference>
<feature type="compositionally biased region" description="Polar residues" evidence="1">
    <location>
        <begin position="57"/>
        <end position="69"/>
    </location>
</feature>
<dbReference type="Pfam" id="PF14559">
    <property type="entry name" value="TPR_19"/>
    <property type="match status" value="1"/>
</dbReference>
<dbReference type="OrthoDB" id="428342at2759"/>
<dbReference type="PANTHER" id="PTHR21581">
    <property type="entry name" value="D-ALANYL-D-ALANINE CARBOXYPEPTIDASE"/>
    <property type="match status" value="1"/>
</dbReference>
<organism evidence="2 3">
    <name type="scientific">Polyplosphaeria fusca</name>
    <dbReference type="NCBI Taxonomy" id="682080"/>
    <lineage>
        <taxon>Eukaryota</taxon>
        <taxon>Fungi</taxon>
        <taxon>Dikarya</taxon>
        <taxon>Ascomycota</taxon>
        <taxon>Pezizomycotina</taxon>
        <taxon>Dothideomycetes</taxon>
        <taxon>Pleosporomycetidae</taxon>
        <taxon>Pleosporales</taxon>
        <taxon>Tetraplosphaeriaceae</taxon>
        <taxon>Polyplosphaeria</taxon>
    </lineage>
</organism>
<dbReference type="GO" id="GO:0005794">
    <property type="term" value="C:Golgi apparatus"/>
    <property type="evidence" value="ECO:0007669"/>
    <property type="project" value="TreeGrafter"/>
</dbReference>
<evidence type="ECO:0008006" key="4">
    <source>
        <dbReference type="Google" id="ProtNLM"/>
    </source>
</evidence>
<dbReference type="AlphaFoldDB" id="A0A9P4QQA9"/>
<evidence type="ECO:0000313" key="3">
    <source>
        <dbReference type="Proteomes" id="UP000799444"/>
    </source>
</evidence>
<feature type="region of interest" description="Disordered" evidence="1">
    <location>
        <begin position="1"/>
        <end position="78"/>
    </location>
</feature>
<dbReference type="Proteomes" id="UP000799444">
    <property type="component" value="Unassembled WGS sequence"/>
</dbReference>
<dbReference type="SUPFAM" id="SSF48452">
    <property type="entry name" value="TPR-like"/>
    <property type="match status" value="1"/>
</dbReference>
<proteinExistence type="predicted"/>
<dbReference type="InterPro" id="IPR011990">
    <property type="entry name" value="TPR-like_helical_dom_sf"/>
</dbReference>
<accession>A0A9P4QQA9</accession>
<keyword evidence="3" id="KW-1185">Reference proteome</keyword>